<name>A0A395T8V5_9HYPO</name>
<proteinExistence type="predicted"/>
<dbReference type="Gene3D" id="1.10.510.10">
    <property type="entry name" value="Transferase(Phosphotransferase) domain 1"/>
    <property type="match status" value="1"/>
</dbReference>
<organism evidence="2 3">
    <name type="scientific">Fusarium longipes</name>
    <dbReference type="NCBI Taxonomy" id="694270"/>
    <lineage>
        <taxon>Eukaryota</taxon>
        <taxon>Fungi</taxon>
        <taxon>Dikarya</taxon>
        <taxon>Ascomycota</taxon>
        <taxon>Pezizomycotina</taxon>
        <taxon>Sordariomycetes</taxon>
        <taxon>Hypocreomycetidae</taxon>
        <taxon>Hypocreales</taxon>
        <taxon>Nectriaceae</taxon>
        <taxon>Fusarium</taxon>
    </lineage>
</organism>
<dbReference type="EMBL" id="PXOG01000024">
    <property type="protein sequence ID" value="RGP80742.1"/>
    <property type="molecule type" value="Genomic_DNA"/>
</dbReference>
<sequence>MALFRELDKCVLKHEDSQFLPLSEISTIVTENNIKSEIPIRKRCLSNRNLPRRILSEARKIFSILVLIEETWAIVDLVRRDDISDQDLPLVRKSVDGDDANVLLSASSGKVFPSFSSWPKKARHDLEPFVAVKEVHSDEAFEEEKKNLEVIQSLQHEHLIKLIATCQKGSTCYFIFPWADGGDLLDFWESNDPRQCSKELILWSLHQMLGIVSAIKALHERNIRHGDIKPQNILHFLKKDKRDTMDERGRLILADVGVSKKHREVTSMRHDPTNCQQSTVTYEAPEAQTDQREGKPRGRRYDMWSLGYVSGSLGVLEMIPKTHSEVFSSRPQTA</sequence>
<evidence type="ECO:0000313" key="2">
    <source>
        <dbReference type="EMBL" id="RGP80742.1"/>
    </source>
</evidence>
<comment type="caution">
    <text evidence="2">The sequence shown here is derived from an EMBL/GenBank/DDBJ whole genome shotgun (WGS) entry which is preliminary data.</text>
</comment>
<dbReference type="GO" id="GO:0005524">
    <property type="term" value="F:ATP binding"/>
    <property type="evidence" value="ECO:0007669"/>
    <property type="project" value="InterPro"/>
</dbReference>
<reference evidence="2 3" key="1">
    <citation type="journal article" date="2018" name="PLoS Pathog.">
        <title>Evolution of structural diversity of trichothecenes, a family of toxins produced by plant pathogenic and entomopathogenic fungi.</title>
        <authorList>
            <person name="Proctor R.H."/>
            <person name="McCormick S.P."/>
            <person name="Kim H.S."/>
            <person name="Cardoza R.E."/>
            <person name="Stanley A.M."/>
            <person name="Lindo L."/>
            <person name="Kelly A."/>
            <person name="Brown D.W."/>
            <person name="Lee T."/>
            <person name="Vaughan M.M."/>
            <person name="Alexander N.J."/>
            <person name="Busman M."/>
            <person name="Gutierrez S."/>
        </authorList>
    </citation>
    <scope>NUCLEOTIDE SEQUENCE [LARGE SCALE GENOMIC DNA]</scope>
    <source>
        <strain evidence="2 3">NRRL 20695</strain>
    </source>
</reference>
<gene>
    <name evidence="2" type="ORF">FLONG3_1082</name>
</gene>
<dbReference type="PANTHER" id="PTHR24359:SF1">
    <property type="entry name" value="INHIBITOR OF NUCLEAR FACTOR KAPPA-B KINASE EPSILON SUBUNIT HOMOLOG 1-RELATED"/>
    <property type="match status" value="1"/>
</dbReference>
<dbReference type="InterPro" id="IPR011009">
    <property type="entry name" value="Kinase-like_dom_sf"/>
</dbReference>
<dbReference type="GO" id="GO:0004674">
    <property type="term" value="F:protein serine/threonine kinase activity"/>
    <property type="evidence" value="ECO:0007669"/>
    <property type="project" value="TreeGrafter"/>
</dbReference>
<dbReference type="SMART" id="SM00220">
    <property type="entry name" value="S_TKc"/>
    <property type="match status" value="1"/>
</dbReference>
<accession>A0A395T8V5</accession>
<dbReference type="PANTHER" id="PTHR24359">
    <property type="entry name" value="SERINE/THREONINE-PROTEIN KINASE SBK1"/>
    <property type="match status" value="1"/>
</dbReference>
<dbReference type="Proteomes" id="UP000266234">
    <property type="component" value="Unassembled WGS sequence"/>
</dbReference>
<dbReference type="Pfam" id="PF00069">
    <property type="entry name" value="Pkinase"/>
    <property type="match status" value="1"/>
</dbReference>
<dbReference type="OrthoDB" id="1046782at2759"/>
<evidence type="ECO:0000259" key="1">
    <source>
        <dbReference type="PROSITE" id="PS50011"/>
    </source>
</evidence>
<dbReference type="AlphaFoldDB" id="A0A395T8V5"/>
<feature type="domain" description="Protein kinase" evidence="1">
    <location>
        <begin position="97"/>
        <end position="334"/>
    </location>
</feature>
<dbReference type="STRING" id="694270.A0A395T8V5"/>
<keyword evidence="3" id="KW-1185">Reference proteome</keyword>
<keyword evidence="2" id="KW-0418">Kinase</keyword>
<protein>
    <submittedName>
        <fullName evidence="2">Serine threonine kinase</fullName>
    </submittedName>
</protein>
<dbReference type="InterPro" id="IPR000719">
    <property type="entry name" value="Prot_kinase_dom"/>
</dbReference>
<dbReference type="CDD" id="cd00180">
    <property type="entry name" value="PKc"/>
    <property type="match status" value="1"/>
</dbReference>
<dbReference type="SUPFAM" id="SSF56112">
    <property type="entry name" value="Protein kinase-like (PK-like)"/>
    <property type="match status" value="1"/>
</dbReference>
<keyword evidence="2" id="KW-0808">Transferase</keyword>
<evidence type="ECO:0000313" key="3">
    <source>
        <dbReference type="Proteomes" id="UP000266234"/>
    </source>
</evidence>
<dbReference type="PROSITE" id="PS50011">
    <property type="entry name" value="PROTEIN_KINASE_DOM"/>
    <property type="match status" value="1"/>
</dbReference>